<dbReference type="InterPro" id="IPR036249">
    <property type="entry name" value="Thioredoxin-like_sf"/>
</dbReference>
<gene>
    <name evidence="2" type="ORF">CHH72_02915</name>
</gene>
<evidence type="ECO:0000313" key="2">
    <source>
        <dbReference type="EMBL" id="PAE90847.1"/>
    </source>
</evidence>
<organism evidence="2 3">
    <name type="scientific">Shouchella clausii</name>
    <name type="common">Alkalihalobacillus clausii</name>
    <dbReference type="NCBI Taxonomy" id="79880"/>
    <lineage>
        <taxon>Bacteria</taxon>
        <taxon>Bacillati</taxon>
        <taxon>Bacillota</taxon>
        <taxon>Bacilli</taxon>
        <taxon>Bacillales</taxon>
        <taxon>Bacillaceae</taxon>
        <taxon>Shouchella</taxon>
    </lineage>
</organism>
<dbReference type="Pfam" id="PF00085">
    <property type="entry name" value="Thioredoxin"/>
    <property type="match status" value="1"/>
</dbReference>
<protein>
    <recommendedName>
        <fullName evidence="1">Thioredoxin domain-containing protein</fullName>
    </recommendedName>
</protein>
<name>A0A268P546_SHOCL</name>
<dbReference type="EMBL" id="NPCC01000004">
    <property type="protein sequence ID" value="PAE90847.1"/>
    <property type="molecule type" value="Genomic_DNA"/>
</dbReference>
<comment type="caution">
    <text evidence="2">The sequence shown here is derived from an EMBL/GenBank/DDBJ whole genome shotgun (WGS) entry which is preliminary data.</text>
</comment>
<sequence>MKTNTATKRQRSFLMSLLRKICSCLNSKRQAGKNVINISYSELRAALDAGKDGWVYVHSPFCGACKKVEQMLSIIEESKETFSFWQVNIQLAPEWARSAQIESVPALLYYKKGRLQAKMYRLFSVMEILSNMKEVENDVNGL</sequence>
<dbReference type="SUPFAM" id="SSF52833">
    <property type="entry name" value="Thioredoxin-like"/>
    <property type="match status" value="1"/>
</dbReference>
<evidence type="ECO:0000259" key="1">
    <source>
        <dbReference type="Pfam" id="PF00085"/>
    </source>
</evidence>
<dbReference type="InterPro" id="IPR013766">
    <property type="entry name" value="Thioredoxin_domain"/>
</dbReference>
<dbReference type="Proteomes" id="UP000216207">
    <property type="component" value="Unassembled WGS sequence"/>
</dbReference>
<proteinExistence type="predicted"/>
<dbReference type="Gene3D" id="3.40.30.10">
    <property type="entry name" value="Glutaredoxin"/>
    <property type="match status" value="1"/>
</dbReference>
<feature type="domain" description="Thioredoxin" evidence="1">
    <location>
        <begin position="50"/>
        <end position="120"/>
    </location>
</feature>
<reference evidence="2 3" key="1">
    <citation type="submission" date="2017-07" db="EMBL/GenBank/DDBJ databases">
        <title>Isolation and whole genome analysis of endospore-forming bacteria from heroin.</title>
        <authorList>
            <person name="Kalinowski J."/>
            <person name="Ahrens B."/>
            <person name="Al-Dilaimi A."/>
            <person name="Winkler A."/>
            <person name="Wibberg D."/>
            <person name="Schleenbecker U."/>
            <person name="Ruckert C."/>
            <person name="Wolfel R."/>
            <person name="Grass G."/>
        </authorList>
    </citation>
    <scope>NUCLEOTIDE SEQUENCE [LARGE SCALE GENOMIC DNA]</scope>
    <source>
        <strain evidence="2 3">7539</strain>
    </source>
</reference>
<evidence type="ECO:0000313" key="3">
    <source>
        <dbReference type="Proteomes" id="UP000216207"/>
    </source>
</evidence>
<accession>A0A268P546</accession>
<dbReference type="CDD" id="cd02947">
    <property type="entry name" value="TRX_family"/>
    <property type="match status" value="1"/>
</dbReference>
<dbReference type="AlphaFoldDB" id="A0A268P546"/>